<keyword evidence="2" id="KW-0732">Signal</keyword>
<feature type="chain" id="PRO_5021966719" description="DUF11 domain-containing protein" evidence="2">
    <location>
        <begin position="22"/>
        <end position="1723"/>
    </location>
</feature>
<sequence>MKRLSYLFFFLLAQLAVGALGQVGQHPLVIPGTELGWDTARLELVLRVTETTPVVLKVFSPGFDPNDYRSPDELGDERYDGGTDELKTLIRIFDASGTLRLRKEYGNEPHRWYTLINGDLASGDYLIDMQFFGNGKNALAFKLLADAAKATLQVAPGSMTTYNVHGPKWQYPFRFSRRGWEAPIRVGVFDGDGPRELEVRVERPDGRVTPLPTPGNGEWTRLLVDEAGTYRFGFRQPEGARQYTNTVGFQIFLDPVVVEVVDEQGRAVEGAAYVTRGYYDRTVVLNGVPEGWTHVATEVRNGRKLDETHALFGPGGGAVRFVLRPKTGVLEVRAAAVCDAVRTPAPLTLTLGDHRVTLDEQGRAELALPAGRYPVQLSVPGASVRAPADVEVRPGARTRLDLVLEPRLRLGLTADPAAASVGESFRIRARLASDYPFPLPAELDLAAPAGVELEGAASASGTVFAARPLELELQARAVKAGSYTLRAVATPCTAEASVRLTVHEPAAFGLEKRALTPEVTPGGTARFLLRVTNRGGAAGSVRLRDALPAGLSGAELNRTLSLEPGEVREIELTARVAQDARGTLENIAYLEQDGREVARAQASVTVLAPGAELARTLDKRIVVPGEGIEVCLQLSNPGKAPLVYTLDDAFPDWVEPLEPPHFRGELPPGGKTEHCYPARVQAGGEATGRFQAVLQSNAGELTAPDTLRRVPAGLAKSVTPKRLQAGEAATFHVEVKNPTDHPLTLRLVETPEAGLGMEAEEATVTLQPGEARSFAYPAHPEAPGDYVNRAAVFVGEVPAADPVEAALTVFEPLTLERSSTVRLPFAVEGKGDALIVRHAVPEGARYRLGSSRLDGAPVADPRVDSEGRLYWLLPFEAQGELTYALEHSDALPPLAEPELTLLTGDRELALVGEPLKQAYEGARRLAGGEGVPTRAVRPGEPGTVAVEPVKAVADGRTPLRVRVVRYGGDGEPEGDGYLTLQTRPEPITPDAAPEISGYQVRLQGGVAEVELEPAPSPGMARVRVADGELRYDESFYVPAPERTLWFAQGSITARYGGGFELGGLARGYLEAPIAGGTLEGALDTQANLTAAGLGVHPGLGDEERPDRRYPLTGSGEEAQEPLLSDDGVALRYQREDVTAGYYRTPLALPALSGMPRATALVGQYRGDVNAGAFVALLPGSETTEEIVPDGTRVYALAQPVRAGSEQVILREGALETRLQPLRDYVLDAASGTLTLAEPLWPRDAYGAPVRLVVTYAPASAPRDTLALGAGAVYRRGPFSFGAAAATLDQGASWKLGAELGYTTPAFSAAVSYGLDAGRQVFGLRASGREGAFSAGGNLRYDGQLQGSLRVAGALSDRNTLAFEHRGTSLYNRTSLLFERRLSDRLEAGAGLGYEWSTGSLEALGRVGYRDGATRLTLTHAQSFSVAPSLTTLSLRRAIDADLAATGELAYTWGRGLSGTLGLTQRLGPANLHLDYLLPNASGRGNRARFGIEAPFPVSERVSLDVFAGYEQSLASPDRRAAAGAGVRYQEDDLSATFGIEGSVGTGGSKLTLRSGASGRLDERQAVSFDANYSFGGPSRGRFTLAYAYRGRVLQFLTYHRLRSGTATQLEGEFAPTWHPSLAFQLRPSAAYRIDFADAAANLYQIGLGGNYYFGGRFGVGAGAYLLWQPAAAASHTAFNLEGSLRLADPVWLNLGYTFGGFAGLTPESRPGVYLRLDLFGRGR</sequence>
<evidence type="ECO:0000313" key="4">
    <source>
        <dbReference type="Proteomes" id="UP000321827"/>
    </source>
</evidence>
<organism evidence="3 4">
    <name type="scientific">Oceanithermus desulfurans NBRC 100063</name>
    <dbReference type="NCBI Taxonomy" id="1227550"/>
    <lineage>
        <taxon>Bacteria</taxon>
        <taxon>Thermotogati</taxon>
        <taxon>Deinococcota</taxon>
        <taxon>Deinococci</taxon>
        <taxon>Thermales</taxon>
        <taxon>Thermaceae</taxon>
        <taxon>Oceanithermus</taxon>
    </lineage>
</organism>
<gene>
    <name evidence="3" type="ORF">ODE01S_22200</name>
</gene>
<name>A0A511RPT3_9DEIN</name>
<proteinExistence type="predicted"/>
<reference evidence="3 4" key="1">
    <citation type="submission" date="2019-07" db="EMBL/GenBank/DDBJ databases">
        <title>Whole genome shotgun sequence of Oceanithermus desulfurans NBRC 100063.</title>
        <authorList>
            <person name="Hosoyama A."/>
            <person name="Uohara A."/>
            <person name="Ohji S."/>
            <person name="Ichikawa N."/>
        </authorList>
    </citation>
    <scope>NUCLEOTIDE SEQUENCE [LARGE SCALE GENOMIC DNA]</scope>
    <source>
        <strain evidence="3 4">NBRC 100063</strain>
    </source>
</reference>
<evidence type="ECO:0000256" key="2">
    <source>
        <dbReference type="SAM" id="SignalP"/>
    </source>
</evidence>
<evidence type="ECO:0000256" key="1">
    <source>
        <dbReference type="SAM" id="MobiDB-lite"/>
    </source>
</evidence>
<dbReference type="Proteomes" id="UP000321827">
    <property type="component" value="Unassembled WGS sequence"/>
</dbReference>
<comment type="caution">
    <text evidence="3">The sequence shown here is derived from an EMBL/GenBank/DDBJ whole genome shotgun (WGS) entry which is preliminary data.</text>
</comment>
<dbReference type="RefSeq" id="WP_147148845.1">
    <property type="nucleotide sequence ID" value="NZ_BJXN01000022.1"/>
</dbReference>
<dbReference type="OrthoDB" id="9773411at2"/>
<feature type="region of interest" description="Disordered" evidence="1">
    <location>
        <begin position="1094"/>
        <end position="1119"/>
    </location>
</feature>
<dbReference type="EMBL" id="BJXN01000022">
    <property type="protein sequence ID" value="GEM90786.1"/>
    <property type="molecule type" value="Genomic_DNA"/>
</dbReference>
<evidence type="ECO:0000313" key="3">
    <source>
        <dbReference type="EMBL" id="GEM90786.1"/>
    </source>
</evidence>
<feature type="compositionally biased region" description="Basic and acidic residues" evidence="1">
    <location>
        <begin position="1099"/>
        <end position="1109"/>
    </location>
</feature>
<protein>
    <recommendedName>
        <fullName evidence="5">DUF11 domain-containing protein</fullName>
    </recommendedName>
</protein>
<dbReference type="SUPFAM" id="SSF56935">
    <property type="entry name" value="Porins"/>
    <property type="match status" value="1"/>
</dbReference>
<feature type="signal peptide" evidence="2">
    <location>
        <begin position="1"/>
        <end position="21"/>
    </location>
</feature>
<accession>A0A511RPT3</accession>
<evidence type="ECO:0008006" key="5">
    <source>
        <dbReference type="Google" id="ProtNLM"/>
    </source>
</evidence>